<dbReference type="AlphaFoldDB" id="A0A8H2RKI2"/>
<evidence type="ECO:0000256" key="4">
    <source>
        <dbReference type="PROSITE-ProRule" id="PRU00335"/>
    </source>
</evidence>
<keyword evidence="2 4" id="KW-0238">DNA-binding</keyword>
<evidence type="ECO:0000313" key="7">
    <source>
        <dbReference type="Proteomes" id="UP000325723"/>
    </source>
</evidence>
<evidence type="ECO:0000259" key="5">
    <source>
        <dbReference type="PROSITE" id="PS50977"/>
    </source>
</evidence>
<sequence>MSKVEEIKRQAVRLMADKGFEAMSLRQLAAALGVRSGSVYAHYESKGQLLLDVHCEFLENLLSTWLEQRHKRFDSVRMLQRFVSVYVSFHYARRAESRIVQLDFRSLDETGRAQVSELRAQYDGELKTILQTGEQRGVFQFADLHNTHLAMFCVMQGVCAGETLPEARALEVCLSSISRLAGIPAQSQSRLHGEPRVTGRIAAAIKATIPQDQKHQG</sequence>
<dbReference type="InterPro" id="IPR050109">
    <property type="entry name" value="HTH-type_TetR-like_transc_reg"/>
</dbReference>
<dbReference type="InterPro" id="IPR036271">
    <property type="entry name" value="Tet_transcr_reg_TetR-rel_C_sf"/>
</dbReference>
<dbReference type="PRINTS" id="PR00455">
    <property type="entry name" value="HTHTETR"/>
</dbReference>
<dbReference type="InterPro" id="IPR001647">
    <property type="entry name" value="HTH_TetR"/>
</dbReference>
<evidence type="ECO:0000256" key="2">
    <source>
        <dbReference type="ARBA" id="ARBA00023125"/>
    </source>
</evidence>
<dbReference type="GO" id="GO:0003700">
    <property type="term" value="F:DNA-binding transcription factor activity"/>
    <property type="evidence" value="ECO:0007669"/>
    <property type="project" value="TreeGrafter"/>
</dbReference>
<dbReference type="SUPFAM" id="SSF46689">
    <property type="entry name" value="Homeodomain-like"/>
    <property type="match status" value="1"/>
</dbReference>
<keyword evidence="1" id="KW-0805">Transcription regulation</keyword>
<comment type="caution">
    <text evidence="6">The sequence shown here is derived from an EMBL/GenBank/DDBJ whole genome shotgun (WGS) entry which is preliminary data.</text>
</comment>
<evidence type="ECO:0000256" key="1">
    <source>
        <dbReference type="ARBA" id="ARBA00023015"/>
    </source>
</evidence>
<gene>
    <name evidence="6" type="ORF">PS900_03842</name>
</gene>
<organism evidence="6 7">
    <name type="scientific">Pseudomonas fluorescens</name>
    <dbReference type="NCBI Taxonomy" id="294"/>
    <lineage>
        <taxon>Bacteria</taxon>
        <taxon>Pseudomonadati</taxon>
        <taxon>Pseudomonadota</taxon>
        <taxon>Gammaproteobacteria</taxon>
        <taxon>Pseudomonadales</taxon>
        <taxon>Pseudomonadaceae</taxon>
        <taxon>Pseudomonas</taxon>
    </lineage>
</organism>
<dbReference type="GO" id="GO:0000976">
    <property type="term" value="F:transcription cis-regulatory region binding"/>
    <property type="evidence" value="ECO:0007669"/>
    <property type="project" value="TreeGrafter"/>
</dbReference>
<accession>A0A8H2RKI2</accession>
<dbReference type="Pfam" id="PF00440">
    <property type="entry name" value="TetR_N"/>
    <property type="match status" value="1"/>
</dbReference>
<evidence type="ECO:0000313" key="6">
    <source>
        <dbReference type="EMBL" id="VVP20826.1"/>
    </source>
</evidence>
<keyword evidence="3" id="KW-0804">Transcription</keyword>
<name>A0A8H2RKI2_PSEFL</name>
<feature type="domain" description="HTH tetR-type" evidence="5">
    <location>
        <begin position="1"/>
        <end position="61"/>
    </location>
</feature>
<dbReference type="Pfam" id="PF17932">
    <property type="entry name" value="TetR_C_24"/>
    <property type="match status" value="1"/>
</dbReference>
<dbReference type="PANTHER" id="PTHR30055">
    <property type="entry name" value="HTH-TYPE TRANSCRIPTIONAL REGULATOR RUTR"/>
    <property type="match status" value="1"/>
</dbReference>
<dbReference type="PANTHER" id="PTHR30055:SF240">
    <property type="entry name" value="HTH-TYPE TRANSCRIPTIONAL REGULATOR ACRR"/>
    <property type="match status" value="1"/>
</dbReference>
<reference evidence="6 7" key="1">
    <citation type="submission" date="2019-09" db="EMBL/GenBank/DDBJ databases">
        <authorList>
            <person name="Chandra G."/>
            <person name="Truman W A."/>
        </authorList>
    </citation>
    <scope>NUCLEOTIDE SEQUENCE [LARGE SCALE GENOMIC DNA]</scope>
    <source>
        <strain evidence="6">PS900</strain>
    </source>
</reference>
<proteinExistence type="predicted"/>
<dbReference type="Gene3D" id="1.10.357.10">
    <property type="entry name" value="Tetracycline Repressor, domain 2"/>
    <property type="match status" value="1"/>
</dbReference>
<evidence type="ECO:0000256" key="3">
    <source>
        <dbReference type="ARBA" id="ARBA00023163"/>
    </source>
</evidence>
<feature type="DNA-binding region" description="H-T-H motif" evidence="4">
    <location>
        <begin position="24"/>
        <end position="43"/>
    </location>
</feature>
<dbReference type="RefSeq" id="WP_150758633.1">
    <property type="nucleotide sequence ID" value="NZ_CABVIE010000012.1"/>
</dbReference>
<dbReference type="Proteomes" id="UP000325723">
    <property type="component" value="Unassembled WGS sequence"/>
</dbReference>
<dbReference type="InterPro" id="IPR041490">
    <property type="entry name" value="KstR2_TetR_C"/>
</dbReference>
<dbReference type="PROSITE" id="PS50977">
    <property type="entry name" value="HTH_TETR_2"/>
    <property type="match status" value="1"/>
</dbReference>
<dbReference type="EMBL" id="CABVIE010000012">
    <property type="protein sequence ID" value="VVP20826.1"/>
    <property type="molecule type" value="Genomic_DNA"/>
</dbReference>
<dbReference type="SUPFAM" id="SSF48498">
    <property type="entry name" value="Tetracyclin repressor-like, C-terminal domain"/>
    <property type="match status" value="1"/>
</dbReference>
<dbReference type="InterPro" id="IPR009057">
    <property type="entry name" value="Homeodomain-like_sf"/>
</dbReference>
<protein>
    <recommendedName>
        <fullName evidence="5">HTH tetR-type domain-containing protein</fullName>
    </recommendedName>
</protein>